<feature type="compositionally biased region" description="Basic and acidic residues" evidence="1">
    <location>
        <begin position="7"/>
        <end position="19"/>
    </location>
</feature>
<dbReference type="EMBL" id="QVEW01000006">
    <property type="protein sequence ID" value="RGB98027.1"/>
    <property type="molecule type" value="Genomic_DNA"/>
</dbReference>
<protein>
    <submittedName>
        <fullName evidence="3">Uncharacterized protein</fullName>
    </submittedName>
</protein>
<accession>A0A3E2UN19</accession>
<dbReference type="Proteomes" id="UP000260782">
    <property type="component" value="Unassembled WGS sequence"/>
</dbReference>
<reference evidence="4 5" key="1">
    <citation type="submission" date="2018-08" db="EMBL/GenBank/DDBJ databases">
        <title>A genome reference for cultivated species of the human gut microbiota.</title>
        <authorList>
            <person name="Zou Y."/>
            <person name="Xue W."/>
            <person name="Luo G."/>
        </authorList>
    </citation>
    <scope>NUCLEOTIDE SEQUENCE [LARGE SCALE GENOMIC DNA]</scope>
    <source>
        <strain evidence="3 5">AF29-11BH</strain>
        <strain evidence="2 4">AF31-14AC</strain>
    </source>
</reference>
<dbReference type="AlphaFoldDB" id="A0A3E2UN19"/>
<evidence type="ECO:0000313" key="3">
    <source>
        <dbReference type="EMBL" id="RGB98027.1"/>
    </source>
</evidence>
<name>A0A3E2UN19_9FIRM</name>
<organism evidence="3 5">
    <name type="scientific">Faecalibacterium prausnitzii</name>
    <dbReference type="NCBI Taxonomy" id="853"/>
    <lineage>
        <taxon>Bacteria</taxon>
        <taxon>Bacillati</taxon>
        <taxon>Bacillota</taxon>
        <taxon>Clostridia</taxon>
        <taxon>Eubacteriales</taxon>
        <taxon>Oscillospiraceae</taxon>
        <taxon>Faecalibacterium</taxon>
    </lineage>
</organism>
<proteinExistence type="predicted"/>
<sequence length="61" mass="6682">MLGQRPARRECRPRHDADAGCRNPISGGHSKSSSRFKGRCNAAASFFITSSTFCVGFETFL</sequence>
<gene>
    <name evidence="3" type="ORF">DWZ04_07145</name>
    <name evidence="2" type="ORF">DWZ25_07300</name>
</gene>
<feature type="region of interest" description="Disordered" evidence="1">
    <location>
        <begin position="1"/>
        <end position="35"/>
    </location>
</feature>
<dbReference type="Proteomes" id="UP000260783">
    <property type="component" value="Unassembled WGS sequence"/>
</dbReference>
<evidence type="ECO:0000313" key="5">
    <source>
        <dbReference type="Proteomes" id="UP000260783"/>
    </source>
</evidence>
<evidence type="ECO:0000313" key="4">
    <source>
        <dbReference type="Proteomes" id="UP000260782"/>
    </source>
</evidence>
<dbReference type="EMBL" id="QVES01000006">
    <property type="protein sequence ID" value="RGB86690.1"/>
    <property type="molecule type" value="Genomic_DNA"/>
</dbReference>
<comment type="caution">
    <text evidence="3">The sequence shown here is derived from an EMBL/GenBank/DDBJ whole genome shotgun (WGS) entry which is preliminary data.</text>
</comment>
<evidence type="ECO:0000256" key="1">
    <source>
        <dbReference type="SAM" id="MobiDB-lite"/>
    </source>
</evidence>
<evidence type="ECO:0000313" key="2">
    <source>
        <dbReference type="EMBL" id="RGB86690.1"/>
    </source>
</evidence>